<dbReference type="InterPro" id="IPR036412">
    <property type="entry name" value="HAD-like_sf"/>
</dbReference>
<dbReference type="Pfam" id="PF00702">
    <property type="entry name" value="Hydrolase"/>
    <property type="match status" value="1"/>
</dbReference>
<organism evidence="1 2">
    <name type="scientific">Gilvimarinus gilvus</name>
    <dbReference type="NCBI Taxonomy" id="3058038"/>
    <lineage>
        <taxon>Bacteria</taxon>
        <taxon>Pseudomonadati</taxon>
        <taxon>Pseudomonadota</taxon>
        <taxon>Gammaproteobacteria</taxon>
        <taxon>Cellvibrionales</taxon>
        <taxon>Cellvibrionaceae</taxon>
        <taxon>Gilvimarinus</taxon>
    </lineage>
</organism>
<dbReference type="InterPro" id="IPR023198">
    <property type="entry name" value="PGP-like_dom2"/>
</dbReference>
<reference evidence="1 2" key="1">
    <citation type="submission" date="2023-11" db="EMBL/GenBank/DDBJ databases">
        <title>Gilvimarinus fulvus sp. nov., isolated from the surface of Kelp.</title>
        <authorList>
            <person name="Sun Y.Y."/>
            <person name="Gong Y."/>
            <person name="Du Z.J."/>
        </authorList>
    </citation>
    <scope>NUCLEOTIDE SEQUENCE [LARGE SCALE GENOMIC DNA]</scope>
    <source>
        <strain evidence="1 2">SDUM040013</strain>
    </source>
</reference>
<keyword evidence="2" id="KW-1185">Reference proteome</keyword>
<dbReference type="PANTHER" id="PTHR43481">
    <property type="entry name" value="FRUCTOSE-1-PHOSPHATE PHOSPHATASE"/>
    <property type="match status" value="1"/>
</dbReference>
<dbReference type="EMBL" id="JAXAFO010000015">
    <property type="protein sequence ID" value="MDX6849825.1"/>
    <property type="molecule type" value="Genomic_DNA"/>
</dbReference>
<keyword evidence="1" id="KW-0456">Lyase</keyword>
<dbReference type="Gene3D" id="3.40.50.1000">
    <property type="entry name" value="HAD superfamily/HAD-like"/>
    <property type="match status" value="1"/>
</dbReference>
<dbReference type="SFLD" id="SFLDG01129">
    <property type="entry name" value="C1.5:_HAD__Beta-PGM__Phosphata"/>
    <property type="match status" value="1"/>
</dbReference>
<dbReference type="InterPro" id="IPR006439">
    <property type="entry name" value="HAD-SF_hydro_IA"/>
</dbReference>
<gene>
    <name evidence="1" type="ORF">SCD92_10675</name>
</gene>
<dbReference type="PRINTS" id="PR00413">
    <property type="entry name" value="HADHALOGNASE"/>
</dbReference>
<dbReference type="InterPro" id="IPR023214">
    <property type="entry name" value="HAD_sf"/>
</dbReference>
<dbReference type="SUPFAM" id="SSF56784">
    <property type="entry name" value="HAD-like"/>
    <property type="match status" value="1"/>
</dbReference>
<dbReference type="SFLD" id="SFLDS00003">
    <property type="entry name" value="Haloacid_Dehalogenase"/>
    <property type="match status" value="1"/>
</dbReference>
<evidence type="ECO:0000313" key="2">
    <source>
        <dbReference type="Proteomes" id="UP001273505"/>
    </source>
</evidence>
<protein>
    <submittedName>
        <fullName evidence="1">HAD-IA family hydrolase</fullName>
    </submittedName>
</protein>
<sequence>MNTQAQVPVLSAADLVALINRYRAIIFDMDGTLVDSGQLHEEAWINTLARFSIPLDRAQMRAWSGISTGQTVTMLLEQHQMLGRFSVAEISAFKEAWVKANIHGYVQPTSLAQVARQYSGLMPMSVGTGSSEAEAVPILQHCGLYGCVDFVVGADRVSAPKPDPETFLLCASGMQVAPQHCLVFEDSPMGIAAAQTAGMGVVDVTAQLLIENDYFR</sequence>
<dbReference type="GO" id="GO:0016787">
    <property type="term" value="F:hydrolase activity"/>
    <property type="evidence" value="ECO:0007669"/>
    <property type="project" value="UniProtKB-KW"/>
</dbReference>
<evidence type="ECO:0000313" key="1">
    <source>
        <dbReference type="EMBL" id="MDX6849825.1"/>
    </source>
</evidence>
<comment type="caution">
    <text evidence="1">The sequence shown here is derived from an EMBL/GenBank/DDBJ whole genome shotgun (WGS) entry which is preliminary data.</text>
</comment>
<dbReference type="GO" id="GO:0016829">
    <property type="term" value="F:lyase activity"/>
    <property type="evidence" value="ECO:0007669"/>
    <property type="project" value="UniProtKB-KW"/>
</dbReference>
<dbReference type="Proteomes" id="UP001273505">
    <property type="component" value="Unassembled WGS sequence"/>
</dbReference>
<accession>A0ABU4RY46</accession>
<dbReference type="PANTHER" id="PTHR43481:SF4">
    <property type="entry name" value="GLYCEROL-1-PHOSPHATE PHOSPHOHYDROLASE 1-RELATED"/>
    <property type="match status" value="1"/>
</dbReference>
<name>A0ABU4RY46_9GAMM</name>
<dbReference type="InterPro" id="IPR051806">
    <property type="entry name" value="HAD-like_SPP"/>
</dbReference>
<dbReference type="NCBIfam" id="TIGR01509">
    <property type="entry name" value="HAD-SF-IA-v3"/>
    <property type="match status" value="1"/>
</dbReference>
<proteinExistence type="predicted"/>
<dbReference type="Gene3D" id="1.10.150.240">
    <property type="entry name" value="Putative phosphatase, domain 2"/>
    <property type="match status" value="1"/>
</dbReference>
<dbReference type="CDD" id="cd07505">
    <property type="entry name" value="HAD_BPGM-like"/>
    <property type="match status" value="1"/>
</dbReference>
<dbReference type="RefSeq" id="WP_302722379.1">
    <property type="nucleotide sequence ID" value="NZ_JAULRU010000548.1"/>
</dbReference>
<keyword evidence="1" id="KW-0378">Hydrolase</keyword>